<name>A0A084WMX4_ANOSI</name>
<dbReference type="EnsemblMetazoa" id="ASIC019637-RA">
    <property type="protein sequence ID" value="ASIC019637-PA"/>
    <property type="gene ID" value="ASIC019637"/>
</dbReference>
<dbReference type="Proteomes" id="UP000030765">
    <property type="component" value="Unassembled WGS sequence"/>
</dbReference>
<accession>A0A084WMX4</accession>
<sequence>MRPVARFLPDRCRWKPVQLQAISVRDNSSCIKPVPSCIDLRQDAPHPPVESPIELARILVLREALELRRLTGTQTNVRPGFTVAAPTRYPFDGHGQQKAKASGLIAALPYRA</sequence>
<proteinExistence type="predicted"/>
<dbReference type="EMBL" id="KE525352">
    <property type="protein sequence ID" value="KFB51568.1"/>
    <property type="molecule type" value="Genomic_DNA"/>
</dbReference>
<evidence type="ECO:0000313" key="2">
    <source>
        <dbReference type="EnsemblMetazoa" id="ASIC019637-PA"/>
    </source>
</evidence>
<dbReference type="AlphaFoldDB" id="A0A084WMX4"/>
<reference evidence="1 3" key="1">
    <citation type="journal article" date="2014" name="BMC Genomics">
        <title>Genome sequence of Anopheles sinensis provides insight into genetics basis of mosquito competence for malaria parasites.</title>
        <authorList>
            <person name="Zhou D."/>
            <person name="Zhang D."/>
            <person name="Ding G."/>
            <person name="Shi L."/>
            <person name="Hou Q."/>
            <person name="Ye Y."/>
            <person name="Xu Y."/>
            <person name="Zhou H."/>
            <person name="Xiong C."/>
            <person name="Li S."/>
            <person name="Yu J."/>
            <person name="Hong S."/>
            <person name="Yu X."/>
            <person name="Zou P."/>
            <person name="Chen C."/>
            <person name="Chang X."/>
            <person name="Wang W."/>
            <person name="Lv Y."/>
            <person name="Sun Y."/>
            <person name="Ma L."/>
            <person name="Shen B."/>
            <person name="Zhu C."/>
        </authorList>
    </citation>
    <scope>NUCLEOTIDE SEQUENCE [LARGE SCALE GENOMIC DNA]</scope>
</reference>
<dbReference type="EMBL" id="ATLV01024523">
    <property type="status" value="NOT_ANNOTATED_CDS"/>
    <property type="molecule type" value="Genomic_DNA"/>
</dbReference>
<keyword evidence="3" id="KW-1185">Reference proteome</keyword>
<evidence type="ECO:0000313" key="3">
    <source>
        <dbReference type="Proteomes" id="UP000030765"/>
    </source>
</evidence>
<dbReference type="VEuPathDB" id="VectorBase:ASIC019637"/>
<reference evidence="2" key="2">
    <citation type="submission" date="2020-05" db="UniProtKB">
        <authorList>
            <consortium name="EnsemblMetazoa"/>
        </authorList>
    </citation>
    <scope>IDENTIFICATION</scope>
</reference>
<gene>
    <name evidence="1" type="ORF">ZHAS_00019637</name>
</gene>
<evidence type="ECO:0000313" key="1">
    <source>
        <dbReference type="EMBL" id="KFB51568.1"/>
    </source>
</evidence>
<organism evidence="1">
    <name type="scientific">Anopheles sinensis</name>
    <name type="common">Mosquito</name>
    <dbReference type="NCBI Taxonomy" id="74873"/>
    <lineage>
        <taxon>Eukaryota</taxon>
        <taxon>Metazoa</taxon>
        <taxon>Ecdysozoa</taxon>
        <taxon>Arthropoda</taxon>
        <taxon>Hexapoda</taxon>
        <taxon>Insecta</taxon>
        <taxon>Pterygota</taxon>
        <taxon>Neoptera</taxon>
        <taxon>Endopterygota</taxon>
        <taxon>Diptera</taxon>
        <taxon>Nematocera</taxon>
        <taxon>Culicoidea</taxon>
        <taxon>Culicidae</taxon>
        <taxon>Anophelinae</taxon>
        <taxon>Anopheles</taxon>
    </lineage>
</organism>
<protein>
    <submittedName>
        <fullName evidence="1 2">Uncharacterized protein</fullName>
    </submittedName>
</protein>